<sequence length="284" mass="32404">MMFRKNEFTALNEMLDLAINGEFEEKFFDETELSKFQTKFMRYLTNSSMSEKKITEEKNKLKQLITDISHQTKTPLTNIVMYSELLCEIADEPQIKDYASEISIHSRKLEERINALTKMSRLEGGILQFKESEILLDRIIANVVNQASLKASAKNIKIDIETNVDTIVKVDEKWVVEAVFNILDNAIKYSEENSRIKINTFCYEMFCGINIIDQGLGIPEHEIPKIFSRFYRGTLAENTEGIGVGLFLARNIIEGHGGYIKVKSKVGAGSTFGIYFPILSKVKD</sequence>
<comment type="catalytic activity">
    <reaction evidence="1">
        <text>ATP + protein L-histidine = ADP + protein N-phospho-L-histidine.</text>
        <dbReference type="EC" id="2.7.13.3"/>
    </reaction>
</comment>
<feature type="domain" description="Histidine kinase" evidence="12">
    <location>
        <begin position="67"/>
        <end position="280"/>
    </location>
</feature>
<reference evidence="14" key="1">
    <citation type="submission" date="2016-06" db="EMBL/GenBank/DDBJ databases">
        <authorList>
            <person name="de Vries S.P.W."/>
            <person name="Hadjirin N.F."/>
            <person name="Lay E.M."/>
            <person name="Zadoks R.N."/>
            <person name="Peacock S.J."/>
            <person name="Parkhill J."/>
            <person name="Grant A.J."/>
            <person name="Mcdougall S."/>
            <person name="Holmes M.A."/>
        </authorList>
    </citation>
    <scope>NUCLEOTIDE SEQUENCE [LARGE SCALE GENOMIC DNA]</scope>
    <source>
        <strain evidence="14">NZ1587</strain>
    </source>
</reference>
<keyword evidence="6" id="KW-0808">Transferase</keyword>
<dbReference type="SUPFAM" id="SSF55874">
    <property type="entry name" value="ATPase domain of HSP90 chaperone/DNA topoisomerase II/histidine kinase"/>
    <property type="match status" value="1"/>
</dbReference>
<dbReference type="InterPro" id="IPR036890">
    <property type="entry name" value="HATPase_C_sf"/>
</dbReference>
<gene>
    <name evidence="13" type="ORF">A9Q68_01230</name>
</gene>
<evidence type="ECO:0000256" key="2">
    <source>
        <dbReference type="ARBA" id="ARBA00004651"/>
    </source>
</evidence>
<keyword evidence="7" id="KW-0812">Transmembrane</keyword>
<evidence type="ECO:0000313" key="13">
    <source>
        <dbReference type="EMBL" id="OJF72194.1"/>
    </source>
</evidence>
<dbReference type="EMBL" id="LZDD01000001">
    <property type="protein sequence ID" value="OJF72194.1"/>
    <property type="molecule type" value="Genomic_DNA"/>
</dbReference>
<evidence type="ECO:0000256" key="6">
    <source>
        <dbReference type="ARBA" id="ARBA00022679"/>
    </source>
</evidence>
<dbReference type="PANTHER" id="PTHR45453">
    <property type="entry name" value="PHOSPHATE REGULON SENSOR PROTEIN PHOR"/>
    <property type="match status" value="1"/>
</dbReference>
<evidence type="ECO:0000256" key="11">
    <source>
        <dbReference type="ARBA" id="ARBA00023136"/>
    </source>
</evidence>
<comment type="caution">
    <text evidence="13">The sequence shown here is derived from an EMBL/GenBank/DDBJ whole genome shotgun (WGS) entry which is preliminary data.</text>
</comment>
<keyword evidence="14" id="KW-1185">Reference proteome</keyword>
<dbReference type="SUPFAM" id="SSF47384">
    <property type="entry name" value="Homodimeric domain of signal transducing histidine kinase"/>
    <property type="match status" value="1"/>
</dbReference>
<keyword evidence="11" id="KW-0472">Membrane</keyword>
<dbReference type="FunFam" id="3.30.565.10:FF:000006">
    <property type="entry name" value="Sensor histidine kinase WalK"/>
    <property type="match status" value="1"/>
</dbReference>
<name>A0A1L8MN38_9STRE</name>
<evidence type="ECO:0000256" key="9">
    <source>
        <dbReference type="ARBA" id="ARBA00022989"/>
    </source>
</evidence>
<comment type="subcellular location">
    <subcellularLocation>
        <location evidence="2">Cell membrane</location>
        <topology evidence="2">Multi-pass membrane protein</topology>
    </subcellularLocation>
</comment>
<dbReference type="InterPro" id="IPR050351">
    <property type="entry name" value="BphY/WalK/GraS-like"/>
</dbReference>
<dbReference type="Proteomes" id="UP000182015">
    <property type="component" value="Unassembled WGS sequence"/>
</dbReference>
<evidence type="ECO:0000256" key="3">
    <source>
        <dbReference type="ARBA" id="ARBA00012438"/>
    </source>
</evidence>
<dbReference type="Gene3D" id="1.10.287.130">
    <property type="match status" value="1"/>
</dbReference>
<evidence type="ECO:0000259" key="12">
    <source>
        <dbReference type="PROSITE" id="PS50109"/>
    </source>
</evidence>
<dbReference type="InterPro" id="IPR003594">
    <property type="entry name" value="HATPase_dom"/>
</dbReference>
<organism evidence="13 14">
    <name type="scientific">Streptococcus bovimastitidis</name>
    <dbReference type="NCBI Taxonomy" id="1856638"/>
    <lineage>
        <taxon>Bacteria</taxon>
        <taxon>Bacillati</taxon>
        <taxon>Bacillota</taxon>
        <taxon>Bacilli</taxon>
        <taxon>Lactobacillales</taxon>
        <taxon>Streptococcaceae</taxon>
        <taxon>Streptococcus</taxon>
    </lineage>
</organism>
<proteinExistence type="predicted"/>
<dbReference type="CDD" id="cd00075">
    <property type="entry name" value="HATPase"/>
    <property type="match status" value="1"/>
</dbReference>
<keyword evidence="4" id="KW-1003">Cell membrane</keyword>
<dbReference type="InterPro" id="IPR036097">
    <property type="entry name" value="HisK_dim/P_sf"/>
</dbReference>
<evidence type="ECO:0000256" key="1">
    <source>
        <dbReference type="ARBA" id="ARBA00000085"/>
    </source>
</evidence>
<dbReference type="STRING" id="1856638.A9Q68_01230"/>
<dbReference type="EC" id="2.7.13.3" evidence="3"/>
<dbReference type="Pfam" id="PF02518">
    <property type="entry name" value="HATPase_c"/>
    <property type="match status" value="1"/>
</dbReference>
<accession>A0A1L8MN38</accession>
<dbReference type="GO" id="GO:0004721">
    <property type="term" value="F:phosphoprotein phosphatase activity"/>
    <property type="evidence" value="ECO:0007669"/>
    <property type="project" value="TreeGrafter"/>
</dbReference>
<evidence type="ECO:0000256" key="5">
    <source>
        <dbReference type="ARBA" id="ARBA00022553"/>
    </source>
</evidence>
<dbReference type="GO" id="GO:0005886">
    <property type="term" value="C:plasma membrane"/>
    <property type="evidence" value="ECO:0007669"/>
    <property type="project" value="UniProtKB-SubCell"/>
</dbReference>
<dbReference type="InterPro" id="IPR005467">
    <property type="entry name" value="His_kinase_dom"/>
</dbReference>
<dbReference type="GO" id="GO:0016036">
    <property type="term" value="P:cellular response to phosphate starvation"/>
    <property type="evidence" value="ECO:0007669"/>
    <property type="project" value="TreeGrafter"/>
</dbReference>
<protein>
    <recommendedName>
        <fullName evidence="3">histidine kinase</fullName>
        <ecNumber evidence="3">2.7.13.3</ecNumber>
    </recommendedName>
</protein>
<dbReference type="AlphaFoldDB" id="A0A1L8MN38"/>
<dbReference type="Gene3D" id="3.30.565.10">
    <property type="entry name" value="Histidine kinase-like ATPase, C-terminal domain"/>
    <property type="match status" value="1"/>
</dbReference>
<evidence type="ECO:0000313" key="14">
    <source>
        <dbReference type="Proteomes" id="UP000182015"/>
    </source>
</evidence>
<dbReference type="PANTHER" id="PTHR45453:SF2">
    <property type="entry name" value="HISTIDINE KINASE"/>
    <property type="match status" value="1"/>
</dbReference>
<evidence type="ECO:0000256" key="8">
    <source>
        <dbReference type="ARBA" id="ARBA00022777"/>
    </source>
</evidence>
<dbReference type="InterPro" id="IPR003661">
    <property type="entry name" value="HisK_dim/P_dom"/>
</dbReference>
<dbReference type="SMART" id="SM00388">
    <property type="entry name" value="HisKA"/>
    <property type="match status" value="1"/>
</dbReference>
<dbReference type="CDD" id="cd00082">
    <property type="entry name" value="HisKA"/>
    <property type="match status" value="1"/>
</dbReference>
<dbReference type="PROSITE" id="PS50109">
    <property type="entry name" value="HIS_KIN"/>
    <property type="match status" value="1"/>
</dbReference>
<dbReference type="OrthoDB" id="9813151at2"/>
<dbReference type="PRINTS" id="PR00344">
    <property type="entry name" value="BCTRLSENSOR"/>
</dbReference>
<evidence type="ECO:0000256" key="10">
    <source>
        <dbReference type="ARBA" id="ARBA00023012"/>
    </source>
</evidence>
<dbReference type="SMART" id="SM00387">
    <property type="entry name" value="HATPase_c"/>
    <property type="match status" value="1"/>
</dbReference>
<keyword evidence="5" id="KW-0597">Phosphoprotein</keyword>
<dbReference type="GO" id="GO:0000155">
    <property type="term" value="F:phosphorelay sensor kinase activity"/>
    <property type="evidence" value="ECO:0007669"/>
    <property type="project" value="InterPro"/>
</dbReference>
<dbReference type="Pfam" id="PF00512">
    <property type="entry name" value="HisKA"/>
    <property type="match status" value="1"/>
</dbReference>
<dbReference type="InterPro" id="IPR004358">
    <property type="entry name" value="Sig_transdc_His_kin-like_C"/>
</dbReference>
<evidence type="ECO:0000256" key="4">
    <source>
        <dbReference type="ARBA" id="ARBA00022475"/>
    </source>
</evidence>
<evidence type="ECO:0000256" key="7">
    <source>
        <dbReference type="ARBA" id="ARBA00022692"/>
    </source>
</evidence>
<keyword evidence="8" id="KW-0418">Kinase</keyword>
<keyword evidence="9" id="KW-1133">Transmembrane helix</keyword>
<keyword evidence="10" id="KW-0902">Two-component regulatory system</keyword>